<comment type="caution">
    <text evidence="2">The sequence shown here is derived from an EMBL/GenBank/DDBJ whole genome shotgun (WGS) entry which is preliminary data.</text>
</comment>
<feature type="transmembrane region" description="Helical" evidence="1">
    <location>
        <begin position="81"/>
        <end position="101"/>
    </location>
</feature>
<dbReference type="HOGENOM" id="CLU_2272486_0_0_9"/>
<gene>
    <name evidence="2" type="ORF">CLOSTMETH_00405</name>
</gene>
<accession>C0E9A7</accession>
<feature type="transmembrane region" description="Helical" evidence="1">
    <location>
        <begin position="25"/>
        <end position="44"/>
    </location>
</feature>
<dbReference type="AlphaFoldDB" id="C0E9A7"/>
<protein>
    <submittedName>
        <fullName evidence="2">Uncharacterized protein</fullName>
    </submittedName>
</protein>
<evidence type="ECO:0000313" key="3">
    <source>
        <dbReference type="Proteomes" id="UP000003340"/>
    </source>
</evidence>
<proteinExistence type="predicted"/>
<reference evidence="2 3" key="1">
    <citation type="submission" date="2009-01" db="EMBL/GenBank/DDBJ databases">
        <authorList>
            <person name="Fulton L."/>
            <person name="Clifton S."/>
            <person name="Fulton B."/>
            <person name="Xu J."/>
            <person name="Minx P."/>
            <person name="Pepin K.H."/>
            <person name="Johnson M."/>
            <person name="Bhonagiri V."/>
            <person name="Nash W.E."/>
            <person name="Mardis E.R."/>
            <person name="Wilson R.K."/>
        </authorList>
    </citation>
    <scope>NUCLEOTIDE SEQUENCE [LARGE SCALE GENOMIC DNA]</scope>
    <source>
        <strain evidence="2 3">DSM 5476</strain>
    </source>
</reference>
<keyword evidence="3" id="KW-1185">Reference proteome</keyword>
<keyword evidence="1" id="KW-0472">Membrane</keyword>
<organism evidence="2 3">
    <name type="scientific">[Clostridium] methylpentosum DSM 5476</name>
    <dbReference type="NCBI Taxonomy" id="537013"/>
    <lineage>
        <taxon>Bacteria</taxon>
        <taxon>Bacillati</taxon>
        <taxon>Bacillota</taxon>
        <taxon>Clostridia</taxon>
        <taxon>Eubacteriales</taxon>
        <taxon>Oscillospiraceae</taxon>
        <taxon>Oscillospiraceae incertae sedis</taxon>
    </lineage>
</organism>
<reference evidence="2 3" key="2">
    <citation type="submission" date="2009-02" db="EMBL/GenBank/DDBJ databases">
        <title>Draft genome sequence of Clostridium methylpentosum (DSM 5476).</title>
        <authorList>
            <person name="Sudarsanam P."/>
            <person name="Ley R."/>
            <person name="Guruge J."/>
            <person name="Turnbaugh P.J."/>
            <person name="Mahowald M."/>
            <person name="Liep D."/>
            <person name="Gordon J."/>
        </authorList>
    </citation>
    <scope>NUCLEOTIDE SEQUENCE [LARGE SCALE GENOMIC DNA]</scope>
    <source>
        <strain evidence="2 3">DSM 5476</strain>
    </source>
</reference>
<keyword evidence="1" id="KW-1133">Transmembrane helix</keyword>
<evidence type="ECO:0000313" key="2">
    <source>
        <dbReference type="EMBL" id="EEG31937.1"/>
    </source>
</evidence>
<sequence length="102" mass="11368">MKLAAFLSQVISIHTGIYFCNARLIGGLFASLFFLLFGLLQLGMKKPISLGRYSHWRPPFSLARDWTVEDTDQQKLDKARAGGGILIGLSLLTFVVSWNLLP</sequence>
<name>C0E9A7_9FIRM</name>
<keyword evidence="1" id="KW-0812">Transmembrane</keyword>
<dbReference type="STRING" id="537013.CLOSTMETH_00405"/>
<dbReference type="EMBL" id="ACEC01000019">
    <property type="protein sequence ID" value="EEG31937.1"/>
    <property type="molecule type" value="Genomic_DNA"/>
</dbReference>
<dbReference type="Proteomes" id="UP000003340">
    <property type="component" value="Unassembled WGS sequence"/>
</dbReference>
<evidence type="ECO:0000256" key="1">
    <source>
        <dbReference type="SAM" id="Phobius"/>
    </source>
</evidence>